<proteinExistence type="predicted"/>
<dbReference type="KEGG" id="moc:BB934_45370"/>
<keyword evidence="1" id="KW-0614">Plasmid</keyword>
<accession>A0A1B2EZU4</accession>
<dbReference type="AlphaFoldDB" id="A0A1B2EZU4"/>
<evidence type="ECO:0000313" key="1">
    <source>
        <dbReference type="EMBL" id="ANY85452.1"/>
    </source>
</evidence>
<name>A0A1B2EZU4_9HYPH</name>
<protein>
    <submittedName>
        <fullName evidence="1">Uncharacterized protein</fullName>
    </submittedName>
</protein>
<sequence length="109" mass="12129">MVLAAMRRRPLTAFAMQPAAATIQEPTNKGRGQMQLMDYRRKDDYAARIEELMKLVEVNAAEANRIEQDMRFRGGGARDMRSAAMNLAEAVSCMAAQIRSLQGHDDKAA</sequence>
<reference evidence="1" key="1">
    <citation type="submission" date="2016-07" db="EMBL/GenBank/DDBJ databases">
        <title>Microvirga ossetica sp. nov. a new species of rhizobia isolated from root nodules of the legume species Vicia alpestris Steven originated from North Ossetia region in the Caucasus.</title>
        <authorList>
            <person name="Safronova V.I."/>
            <person name="Kuznetsova I.G."/>
            <person name="Sazanova A.L."/>
            <person name="Belimov A."/>
            <person name="Andronov E."/>
            <person name="Osledkin Y.S."/>
            <person name="Onishchuk O.P."/>
            <person name="Kurchak O.N."/>
            <person name="Shaposhnikov A.I."/>
            <person name="Willems A."/>
            <person name="Tikhonovich I.A."/>
        </authorList>
    </citation>
    <scope>NUCLEOTIDE SEQUENCE [LARGE SCALE GENOMIC DNA]</scope>
    <source>
        <strain evidence="1">V5/3M</strain>
        <plasmid evidence="1">unnamed5</plasmid>
    </source>
</reference>
<organism evidence="1">
    <name type="scientific">Microvirga ossetica</name>
    <dbReference type="NCBI Taxonomy" id="1882682"/>
    <lineage>
        <taxon>Bacteria</taxon>
        <taxon>Pseudomonadati</taxon>
        <taxon>Pseudomonadota</taxon>
        <taxon>Alphaproteobacteria</taxon>
        <taxon>Hyphomicrobiales</taxon>
        <taxon>Methylobacteriaceae</taxon>
        <taxon>Microvirga</taxon>
    </lineage>
</organism>
<gene>
    <name evidence="1" type="ORF">BB934_45370</name>
</gene>
<geneLocation type="plasmid" evidence="1">
    <name>unnamed5</name>
</geneLocation>
<dbReference type="EMBL" id="CP016621">
    <property type="protein sequence ID" value="ANY85452.1"/>
    <property type="molecule type" value="Genomic_DNA"/>
</dbReference>